<comment type="cofactor">
    <cofactor evidence="1 9">
        <name>FAD</name>
        <dbReference type="ChEBI" id="CHEBI:57692"/>
    </cofactor>
</comment>
<dbReference type="InterPro" id="IPR002938">
    <property type="entry name" value="FAD-bd"/>
</dbReference>
<evidence type="ECO:0000259" key="10">
    <source>
        <dbReference type="Pfam" id="PF01494"/>
    </source>
</evidence>
<dbReference type="InterPro" id="IPR036188">
    <property type="entry name" value="FAD/NAD-bd_sf"/>
</dbReference>
<reference evidence="11 12" key="1">
    <citation type="journal article" date="2023" name="Microbiol. Resour. Announc.">
        <title>Complete Genome Sequence of Imperialibacter roseus strain P4T.</title>
        <authorList>
            <person name="Tizabi D.R."/>
            <person name="Bachvaroff T."/>
            <person name="Hill R.T."/>
        </authorList>
    </citation>
    <scope>NUCLEOTIDE SEQUENCE [LARGE SCALE GENOMIC DNA]</scope>
    <source>
        <strain evidence="11 12">P4T</strain>
    </source>
</reference>
<proteinExistence type="inferred from homology"/>
<evidence type="ECO:0000256" key="2">
    <source>
        <dbReference type="ARBA" id="ARBA00022630"/>
    </source>
</evidence>
<keyword evidence="7 9" id="KW-0503">Monooxygenase</keyword>
<feature type="domain" description="FAD-binding" evidence="10">
    <location>
        <begin position="5"/>
        <end position="347"/>
    </location>
</feature>
<keyword evidence="2 9" id="KW-0285">Flavoprotein</keyword>
<evidence type="ECO:0000313" key="12">
    <source>
        <dbReference type="Proteomes" id="UP001302349"/>
    </source>
</evidence>
<evidence type="ECO:0000256" key="1">
    <source>
        <dbReference type="ARBA" id="ARBA00001974"/>
    </source>
</evidence>
<keyword evidence="5 9" id="KW-0521">NADP</keyword>
<evidence type="ECO:0000256" key="8">
    <source>
        <dbReference type="ARBA" id="ARBA00047818"/>
    </source>
</evidence>
<evidence type="ECO:0000256" key="4">
    <source>
        <dbReference type="ARBA" id="ARBA00022827"/>
    </source>
</evidence>
<dbReference type="PANTHER" id="PTHR46028">
    <property type="entry name" value="KYNURENINE 3-MONOOXYGENASE"/>
    <property type="match status" value="1"/>
</dbReference>
<evidence type="ECO:0000256" key="9">
    <source>
        <dbReference type="HAMAP-Rule" id="MF_01971"/>
    </source>
</evidence>
<dbReference type="Gene3D" id="3.50.50.60">
    <property type="entry name" value="FAD/NAD(P)-binding domain"/>
    <property type="match status" value="1"/>
</dbReference>
<gene>
    <name evidence="9" type="primary">kmo</name>
    <name evidence="11" type="ORF">RT717_22285</name>
</gene>
<comment type="function">
    <text evidence="9">Catalyzes the hydroxylation of L-kynurenine (L-Kyn) to form 3-hydroxy-L-kynurenine (L-3OHKyn). Required for synthesis of quinolinic acid.</text>
</comment>
<dbReference type="InterPro" id="IPR027545">
    <property type="entry name" value="Kynurenine_monooxygenase"/>
</dbReference>
<dbReference type="SUPFAM" id="SSF51905">
    <property type="entry name" value="FAD/NAD(P)-binding domain"/>
    <property type="match status" value="1"/>
</dbReference>
<comment type="catalytic activity">
    <reaction evidence="8 9">
        <text>L-kynurenine + NADPH + O2 + H(+) = 3-hydroxy-L-kynurenine + NADP(+) + H2O</text>
        <dbReference type="Rhea" id="RHEA:20545"/>
        <dbReference type="ChEBI" id="CHEBI:15377"/>
        <dbReference type="ChEBI" id="CHEBI:15378"/>
        <dbReference type="ChEBI" id="CHEBI:15379"/>
        <dbReference type="ChEBI" id="CHEBI:57783"/>
        <dbReference type="ChEBI" id="CHEBI:57959"/>
        <dbReference type="ChEBI" id="CHEBI:58125"/>
        <dbReference type="ChEBI" id="CHEBI:58349"/>
        <dbReference type="EC" id="1.14.13.9"/>
    </reaction>
</comment>
<dbReference type="HAMAP" id="MF_01971">
    <property type="entry name" value="Kynurenine_monooxygenase"/>
    <property type="match status" value="1"/>
</dbReference>
<accession>A0ABZ0IM77</accession>
<dbReference type="Pfam" id="PF01494">
    <property type="entry name" value="FAD_binding_3"/>
    <property type="match status" value="1"/>
</dbReference>
<dbReference type="PANTHER" id="PTHR46028:SF2">
    <property type="entry name" value="KYNURENINE 3-MONOOXYGENASE"/>
    <property type="match status" value="1"/>
</dbReference>
<dbReference type="PRINTS" id="PR00420">
    <property type="entry name" value="RNGMNOXGNASE"/>
</dbReference>
<evidence type="ECO:0000256" key="6">
    <source>
        <dbReference type="ARBA" id="ARBA00023002"/>
    </source>
</evidence>
<evidence type="ECO:0000313" key="11">
    <source>
        <dbReference type="EMBL" id="WOK05806.1"/>
    </source>
</evidence>
<sequence>MAKEKILILGAGLVGSLLSIFLAKKGFKVEVFEKRPDPRKNDVLGGRSINLALSDRGLLALEKAGVTRNLDQVMLPMHGRMIHQLDSQVHFQPYGKANQAINSVSRGLLNEYLIGEAEAAGASFRFEHKCERADIDNSVLSFSTGGKPKEYGGDIIIGADGAYSVLRASFLHSDRFNFMQDYLPHGYKELNIPAGKNGEFQIDPNALHIWPRGKFMLIALPNIDKSFTCTLFLPFEGESSFEALDSPEKVATFFSEVFPDTLPVIPNLIDQFFTNPTSSLVTIRCYPWSKKRSLLLGDASHAIVPFFGQGMNAGFEDCRLLDEIIDAEYPNWETVFQTFEKSRKPNTDAIAKLANDNFIEMRDKVADAGFIWQKKLEARIHEKYPDKWTPLYTMVTFSNMPYSKALEQGNRQESVMRKIREVYPMSTPPEAIDLEKIVGWLD</sequence>
<name>A0ABZ0IM77_9BACT</name>
<dbReference type="Proteomes" id="UP001302349">
    <property type="component" value="Chromosome"/>
</dbReference>
<keyword evidence="3 9" id="KW-0662">Pyridine nucleotide biosynthesis</keyword>
<comment type="pathway">
    <text evidence="9">Cofactor biosynthesis; NAD(+) biosynthesis; quinolinate from L-kynurenine: step 1/3.</text>
</comment>
<evidence type="ECO:0000256" key="7">
    <source>
        <dbReference type="ARBA" id="ARBA00023033"/>
    </source>
</evidence>
<evidence type="ECO:0000256" key="3">
    <source>
        <dbReference type="ARBA" id="ARBA00022642"/>
    </source>
</evidence>
<keyword evidence="6 9" id="KW-0560">Oxidoreductase</keyword>
<dbReference type="RefSeq" id="WP_317488561.1">
    <property type="nucleotide sequence ID" value="NZ_CP136051.1"/>
</dbReference>
<protein>
    <recommendedName>
        <fullName evidence="9">Kynurenine 3-monooxygenase</fullName>
        <ecNumber evidence="9">1.14.13.9</ecNumber>
    </recommendedName>
    <alternativeName>
        <fullName evidence="9">Kynurenine 3-hydroxylase</fullName>
    </alternativeName>
</protein>
<organism evidence="11 12">
    <name type="scientific">Imperialibacter roseus</name>
    <dbReference type="NCBI Taxonomy" id="1324217"/>
    <lineage>
        <taxon>Bacteria</taxon>
        <taxon>Pseudomonadati</taxon>
        <taxon>Bacteroidota</taxon>
        <taxon>Cytophagia</taxon>
        <taxon>Cytophagales</taxon>
        <taxon>Flammeovirgaceae</taxon>
        <taxon>Imperialibacter</taxon>
    </lineage>
</organism>
<evidence type="ECO:0000256" key="5">
    <source>
        <dbReference type="ARBA" id="ARBA00022857"/>
    </source>
</evidence>
<dbReference type="EMBL" id="CP136051">
    <property type="protein sequence ID" value="WOK05806.1"/>
    <property type="molecule type" value="Genomic_DNA"/>
</dbReference>
<keyword evidence="4 9" id="KW-0274">FAD</keyword>
<dbReference type="EC" id="1.14.13.9" evidence="9"/>
<comment type="similarity">
    <text evidence="9">Belongs to the aromatic-ring hydroxylase family. KMO subfamily.</text>
</comment>
<keyword evidence="12" id="KW-1185">Reference proteome</keyword>